<proteinExistence type="predicted"/>
<evidence type="ECO:0000313" key="2">
    <source>
        <dbReference type="Proteomes" id="UP001231649"/>
    </source>
</evidence>
<gene>
    <name evidence="1" type="ORF">PYW08_009672</name>
</gene>
<sequence length="677" mass="74314">MFIYKLSFVLFLFIFQEYDCERRIESGVLMKNPKKYVVYLVKASISPKFYSGWLCGGALVSDSLIVTSAACVTDVIHLYAVAGYSKYVEGEEININACTKEKKKKVVLICVPQQYELSYQNQATWTFMDIAVVKVESPFNFNDQSFTKICSYIPVPITINYEPKFQEPGIDAIVLGWGHLEKYREHPNIQNYNKVDMHYATTLIIDKASCKNAYNIYEGMDKVIDTYMICTNGVGNLDENGAMVSKLKPMAEGCHPKQKLLGQMQQTPCDKGYENVTEIENENENDYLDDEQVLLSRKLRRPANVTNNDAAQNSTKINKRNNSVTDANSTIVSSLPKKIKKTVLKGTPTRRNGICQNDHGGPLVTWVGSHEVLIGVASAYKITKTFDCVGPYLFTSTQCNGAFLDCVIRDAPAPKGRREICANLTQMGYEVHERNISWADHPDGPADNEKHLTKHVSPANSDTNATVDLKNSKEGNNVKEENNDSMILVKTNVTDTLGNASTTKAEIVGNSTPINLANASSVDASTTKAKTVANSIPINLANASSINASITKGETIGNSTSINLSNTSSIDVKKTARVILTSATSTNLVNRSFTNLTDIQHAHSISTKSQLHSSANNIESTKTPTLIKNATIATTNLETSTASVIVNASLARTINLVDTILKNSSTSVNQAYNKTIN</sequence>
<protein>
    <submittedName>
        <fullName evidence="1">Uncharacterized protein</fullName>
    </submittedName>
</protein>
<organism evidence="1 2">
    <name type="scientific">Mythimna loreyi</name>
    <dbReference type="NCBI Taxonomy" id="667449"/>
    <lineage>
        <taxon>Eukaryota</taxon>
        <taxon>Metazoa</taxon>
        <taxon>Ecdysozoa</taxon>
        <taxon>Arthropoda</taxon>
        <taxon>Hexapoda</taxon>
        <taxon>Insecta</taxon>
        <taxon>Pterygota</taxon>
        <taxon>Neoptera</taxon>
        <taxon>Endopterygota</taxon>
        <taxon>Lepidoptera</taxon>
        <taxon>Glossata</taxon>
        <taxon>Ditrysia</taxon>
        <taxon>Noctuoidea</taxon>
        <taxon>Noctuidae</taxon>
        <taxon>Noctuinae</taxon>
        <taxon>Hadenini</taxon>
        <taxon>Mythimna</taxon>
    </lineage>
</organism>
<comment type="caution">
    <text evidence="1">The sequence shown here is derived from an EMBL/GenBank/DDBJ whole genome shotgun (WGS) entry which is preliminary data.</text>
</comment>
<keyword evidence="2" id="KW-1185">Reference proteome</keyword>
<dbReference type="Proteomes" id="UP001231649">
    <property type="component" value="Chromosome 24"/>
</dbReference>
<reference evidence="1" key="1">
    <citation type="submission" date="2023-03" db="EMBL/GenBank/DDBJ databases">
        <title>Chromosome-level genomes of two armyworms, Mythimna separata and Mythimna loreyi, provide insights into the biosynthesis and reception of sex pheromones.</title>
        <authorList>
            <person name="Zhao H."/>
        </authorList>
    </citation>
    <scope>NUCLEOTIDE SEQUENCE</scope>
    <source>
        <strain evidence="1">BeijingLab</strain>
    </source>
</reference>
<name>A0ACC2Q7R5_9NEOP</name>
<accession>A0ACC2Q7R5</accession>
<evidence type="ECO:0000313" key="1">
    <source>
        <dbReference type="EMBL" id="KAJ8709668.1"/>
    </source>
</evidence>
<dbReference type="EMBL" id="CM056800">
    <property type="protein sequence ID" value="KAJ8709668.1"/>
    <property type="molecule type" value="Genomic_DNA"/>
</dbReference>